<keyword evidence="4 5" id="KW-0472">Membrane</keyword>
<evidence type="ECO:0000256" key="5">
    <source>
        <dbReference type="SAM" id="Phobius"/>
    </source>
</evidence>
<evidence type="ECO:0000256" key="4">
    <source>
        <dbReference type="ARBA" id="ARBA00023136"/>
    </source>
</evidence>
<evidence type="ECO:0000313" key="7">
    <source>
        <dbReference type="EMBL" id="KYP39418.1"/>
    </source>
</evidence>
<sequence>MLKVVSENGDNLCSSDLPLEVEAAKQTSSLSELYSSIATLFKTSWALKRMVGVMVVGFGIGIVYYGTPLAVGNLDCNIYLAVVYNALMEILSCVVTYFLGNFKRKLSIFALSLGSGVCCIMCVVVAPVKVWLAVASFFCVCMARNVFFIYIVELFLTRVRNTAMSLARQAMVFGCIFSPFLISAGRKNHVFSYDVFGDVIICSTFVLFCLPETIGMALSDTMDQQKNKETSICDNEGNL</sequence>
<keyword evidence="8" id="KW-1185">Reference proteome</keyword>
<dbReference type="GO" id="GO:0016020">
    <property type="term" value="C:membrane"/>
    <property type="evidence" value="ECO:0007669"/>
    <property type="project" value="UniProtKB-SubCell"/>
</dbReference>
<evidence type="ECO:0000313" key="6">
    <source>
        <dbReference type="EMBL" id="KYP39412.1"/>
    </source>
</evidence>
<feature type="transmembrane region" description="Helical" evidence="5">
    <location>
        <begin position="196"/>
        <end position="218"/>
    </location>
</feature>
<evidence type="ECO:0000256" key="3">
    <source>
        <dbReference type="ARBA" id="ARBA00022989"/>
    </source>
</evidence>
<dbReference type="PANTHER" id="PTHR24064">
    <property type="entry name" value="SOLUTE CARRIER FAMILY 22 MEMBER"/>
    <property type="match status" value="1"/>
</dbReference>
<keyword evidence="2 5" id="KW-0812">Transmembrane</keyword>
<name>A0A151RA31_CAJCA</name>
<dbReference type="Gene3D" id="1.20.1250.20">
    <property type="entry name" value="MFS general substrate transporter like domains"/>
    <property type="match status" value="1"/>
</dbReference>
<dbReference type="STRING" id="3821.A0A151RA31"/>
<reference evidence="6 8" key="1">
    <citation type="journal article" date="2012" name="Nat. Biotechnol.">
        <title>Draft genome sequence of pigeonpea (Cajanus cajan), an orphan legume crop of resource-poor farmers.</title>
        <authorList>
            <person name="Varshney R.K."/>
            <person name="Chen W."/>
            <person name="Li Y."/>
            <person name="Bharti A.K."/>
            <person name="Saxena R.K."/>
            <person name="Schlueter J.A."/>
            <person name="Donoghue M.T."/>
            <person name="Azam S."/>
            <person name="Fan G."/>
            <person name="Whaley A.M."/>
            <person name="Farmer A.D."/>
            <person name="Sheridan J."/>
            <person name="Iwata A."/>
            <person name="Tuteja R."/>
            <person name="Penmetsa R.V."/>
            <person name="Wu W."/>
            <person name="Upadhyaya H.D."/>
            <person name="Yang S.P."/>
            <person name="Shah T."/>
            <person name="Saxena K.B."/>
            <person name="Michael T."/>
            <person name="McCombie W.R."/>
            <person name="Yang B."/>
            <person name="Zhang G."/>
            <person name="Yang H."/>
            <person name="Wang J."/>
            <person name="Spillane C."/>
            <person name="Cook D.R."/>
            <person name="May G.D."/>
            <person name="Xu X."/>
            <person name="Jackson S.A."/>
        </authorList>
    </citation>
    <scope>NUCLEOTIDE SEQUENCE [LARGE SCALE GENOMIC DNA]</scope>
    <source>
        <strain evidence="8">cv. Asha</strain>
    </source>
</reference>
<dbReference type="InterPro" id="IPR036259">
    <property type="entry name" value="MFS_trans_sf"/>
</dbReference>
<feature type="transmembrane region" description="Helical" evidence="5">
    <location>
        <begin position="50"/>
        <end position="66"/>
    </location>
</feature>
<dbReference type="Gramene" id="C.cajan_36692.t">
    <property type="protein sequence ID" value="C.cajan_36692.t.cds1"/>
    <property type="gene ID" value="C.cajan_36692"/>
</dbReference>
<dbReference type="Proteomes" id="UP000075243">
    <property type="component" value="Unassembled WGS sequence"/>
</dbReference>
<dbReference type="OMA" id="MNTENIG"/>
<protein>
    <submittedName>
        <fullName evidence="6">Solute carrier family 22 member 5</fullName>
    </submittedName>
</protein>
<feature type="transmembrane region" description="Helical" evidence="5">
    <location>
        <begin position="132"/>
        <end position="154"/>
    </location>
</feature>
<gene>
    <name evidence="6" type="ORF">KK1_039275</name>
    <name evidence="7" type="ORF">KK1_039282</name>
</gene>
<evidence type="ECO:0000313" key="8">
    <source>
        <dbReference type="Proteomes" id="UP000075243"/>
    </source>
</evidence>
<dbReference type="Gramene" id="C.cajan_36698.t">
    <property type="protein sequence ID" value="C.cajan_36698.t.cds1"/>
    <property type="gene ID" value="C.cajan_36698"/>
</dbReference>
<dbReference type="SUPFAM" id="SSF103473">
    <property type="entry name" value="MFS general substrate transporter"/>
    <property type="match status" value="1"/>
</dbReference>
<accession>A0A151RA31</accession>
<dbReference type="AlphaFoldDB" id="A0A151RA31"/>
<comment type="subcellular location">
    <subcellularLocation>
        <location evidence="1">Membrane</location>
        <topology evidence="1">Multi-pass membrane protein</topology>
    </subcellularLocation>
</comment>
<feature type="transmembrane region" description="Helical" evidence="5">
    <location>
        <begin position="78"/>
        <end position="99"/>
    </location>
</feature>
<organism evidence="6 8">
    <name type="scientific">Cajanus cajan</name>
    <name type="common">Pigeon pea</name>
    <name type="synonym">Cajanus indicus</name>
    <dbReference type="NCBI Taxonomy" id="3821"/>
    <lineage>
        <taxon>Eukaryota</taxon>
        <taxon>Viridiplantae</taxon>
        <taxon>Streptophyta</taxon>
        <taxon>Embryophyta</taxon>
        <taxon>Tracheophyta</taxon>
        <taxon>Spermatophyta</taxon>
        <taxon>Magnoliopsida</taxon>
        <taxon>eudicotyledons</taxon>
        <taxon>Gunneridae</taxon>
        <taxon>Pentapetalae</taxon>
        <taxon>rosids</taxon>
        <taxon>fabids</taxon>
        <taxon>Fabales</taxon>
        <taxon>Fabaceae</taxon>
        <taxon>Papilionoideae</taxon>
        <taxon>50 kb inversion clade</taxon>
        <taxon>NPAAA clade</taxon>
        <taxon>indigoferoid/millettioid clade</taxon>
        <taxon>Phaseoleae</taxon>
        <taxon>Cajanus</taxon>
    </lineage>
</organism>
<evidence type="ECO:0000256" key="2">
    <source>
        <dbReference type="ARBA" id="ARBA00022692"/>
    </source>
</evidence>
<feature type="transmembrane region" description="Helical" evidence="5">
    <location>
        <begin position="106"/>
        <end position="126"/>
    </location>
</feature>
<proteinExistence type="predicted"/>
<evidence type="ECO:0000256" key="1">
    <source>
        <dbReference type="ARBA" id="ARBA00004141"/>
    </source>
</evidence>
<feature type="transmembrane region" description="Helical" evidence="5">
    <location>
        <begin position="166"/>
        <end position="184"/>
    </location>
</feature>
<dbReference type="EMBL" id="KQ483910">
    <property type="protein sequence ID" value="KYP39418.1"/>
    <property type="molecule type" value="Genomic_DNA"/>
</dbReference>
<keyword evidence="3 5" id="KW-1133">Transmembrane helix</keyword>
<dbReference type="EMBL" id="KQ483910">
    <property type="protein sequence ID" value="KYP39412.1"/>
    <property type="molecule type" value="Genomic_DNA"/>
</dbReference>